<evidence type="ECO:0000313" key="2">
    <source>
        <dbReference type="EMBL" id="GAA0184230.1"/>
    </source>
</evidence>
<keyword evidence="3" id="KW-1185">Reference proteome</keyword>
<accession>A0AAV3RUD0</accession>
<evidence type="ECO:0000313" key="3">
    <source>
        <dbReference type="Proteomes" id="UP001454036"/>
    </source>
</evidence>
<dbReference type="Proteomes" id="UP001454036">
    <property type="component" value="Unassembled WGS sequence"/>
</dbReference>
<proteinExistence type="predicted"/>
<evidence type="ECO:0000259" key="1">
    <source>
        <dbReference type="Pfam" id="PF07727"/>
    </source>
</evidence>
<reference evidence="2 3" key="1">
    <citation type="submission" date="2024-01" db="EMBL/GenBank/DDBJ databases">
        <title>The complete chloroplast genome sequence of Lithospermum erythrorhizon: insights into the phylogenetic relationship among Boraginaceae species and the maternal lineages of purple gromwells.</title>
        <authorList>
            <person name="Okada T."/>
            <person name="Watanabe K."/>
        </authorList>
    </citation>
    <scope>NUCLEOTIDE SEQUENCE [LARGE SCALE GENOMIC DNA]</scope>
</reference>
<protein>
    <recommendedName>
        <fullName evidence="1">Reverse transcriptase Ty1/copia-type domain-containing protein</fullName>
    </recommendedName>
</protein>
<comment type="caution">
    <text evidence="2">The sequence shown here is derived from an EMBL/GenBank/DDBJ whole genome shotgun (WGS) entry which is preliminary data.</text>
</comment>
<dbReference type="AlphaFoldDB" id="A0AAV3RUD0"/>
<name>A0AAV3RUD0_LITER</name>
<dbReference type="Pfam" id="PF07727">
    <property type="entry name" value="RVT_2"/>
    <property type="match status" value="1"/>
</dbReference>
<gene>
    <name evidence="2" type="ORF">LIER_31518</name>
</gene>
<feature type="domain" description="Reverse transcriptase Ty1/copia-type" evidence="1">
    <location>
        <begin position="63"/>
        <end position="157"/>
    </location>
</feature>
<sequence length="208" mass="23231">MSNGNNTPATTLALPTTAPNTLNIRTFGTFLTRRKKIHSIFSTLKAVGEPYTDAGLKHFLDCQENHSLFTYKHDGHTLYFLLYVDDIIFTGSSIQLLTSFIAKLNTHFVLTDLGELHYFLGIEVVKGSVGLLLSQRKYANDLLQKYHMQHTHSIATPSSLKPPTLENASKLMSAPHEYRSLVSGLQGLTLLMLSIQHHNSCIVLLNHI</sequence>
<dbReference type="InterPro" id="IPR013103">
    <property type="entry name" value="RVT_2"/>
</dbReference>
<organism evidence="2 3">
    <name type="scientific">Lithospermum erythrorhizon</name>
    <name type="common">Purple gromwell</name>
    <name type="synonym">Lithospermum officinale var. erythrorhizon</name>
    <dbReference type="NCBI Taxonomy" id="34254"/>
    <lineage>
        <taxon>Eukaryota</taxon>
        <taxon>Viridiplantae</taxon>
        <taxon>Streptophyta</taxon>
        <taxon>Embryophyta</taxon>
        <taxon>Tracheophyta</taxon>
        <taxon>Spermatophyta</taxon>
        <taxon>Magnoliopsida</taxon>
        <taxon>eudicotyledons</taxon>
        <taxon>Gunneridae</taxon>
        <taxon>Pentapetalae</taxon>
        <taxon>asterids</taxon>
        <taxon>lamiids</taxon>
        <taxon>Boraginales</taxon>
        <taxon>Boraginaceae</taxon>
        <taxon>Boraginoideae</taxon>
        <taxon>Lithospermeae</taxon>
        <taxon>Lithospermum</taxon>
    </lineage>
</organism>
<dbReference type="EMBL" id="BAABME010011742">
    <property type="protein sequence ID" value="GAA0184230.1"/>
    <property type="molecule type" value="Genomic_DNA"/>
</dbReference>